<gene>
    <name evidence="1" type="ORF">IFO69_18540</name>
</gene>
<name>A0ABR9AQU3_9BACT</name>
<dbReference type="Proteomes" id="UP000647133">
    <property type="component" value="Unassembled WGS sequence"/>
</dbReference>
<keyword evidence="2" id="KW-1185">Reference proteome</keyword>
<reference evidence="1 2" key="1">
    <citation type="submission" date="2020-09" db="EMBL/GenBank/DDBJ databases">
        <title>Echinicola sp. CAU 1574 isolated from sand of Sido Beach.</title>
        <authorList>
            <person name="Kim W."/>
        </authorList>
    </citation>
    <scope>NUCLEOTIDE SEQUENCE [LARGE SCALE GENOMIC DNA]</scope>
    <source>
        <strain evidence="1 2">CAU 1574</strain>
    </source>
</reference>
<protein>
    <recommendedName>
        <fullName evidence="3">Outer membrane protein beta-barrel domain-containing protein</fullName>
    </recommendedName>
</protein>
<proteinExistence type="predicted"/>
<evidence type="ECO:0000313" key="1">
    <source>
        <dbReference type="EMBL" id="MBD8490757.1"/>
    </source>
</evidence>
<dbReference type="RefSeq" id="WP_192011634.1">
    <property type="nucleotide sequence ID" value="NZ_JACYTQ010000008.1"/>
</dbReference>
<evidence type="ECO:0000313" key="2">
    <source>
        <dbReference type="Proteomes" id="UP000647133"/>
    </source>
</evidence>
<organism evidence="1 2">
    <name type="scientific">Echinicola arenosa</name>
    <dbReference type="NCBI Taxonomy" id="2774144"/>
    <lineage>
        <taxon>Bacteria</taxon>
        <taxon>Pseudomonadati</taxon>
        <taxon>Bacteroidota</taxon>
        <taxon>Cytophagia</taxon>
        <taxon>Cytophagales</taxon>
        <taxon>Cyclobacteriaceae</taxon>
        <taxon>Echinicola</taxon>
    </lineage>
</organism>
<comment type="caution">
    <text evidence="1">The sequence shown here is derived from an EMBL/GenBank/DDBJ whole genome shotgun (WGS) entry which is preliminary data.</text>
</comment>
<accession>A0ABR9AQU3</accession>
<evidence type="ECO:0008006" key="3">
    <source>
        <dbReference type="Google" id="ProtNLM"/>
    </source>
</evidence>
<dbReference type="EMBL" id="JACYTQ010000008">
    <property type="protein sequence ID" value="MBD8490757.1"/>
    <property type="molecule type" value="Genomic_DNA"/>
</dbReference>
<sequence length="205" mass="23174">MRNIRHPLIFIILLLYAGTSFGQSKALPINLSLFNQATALPFTSFFSTPVHPGIQIGTEFNYSTKAGSRFFQTANLSYFYHNYLAQGVGLSSELGYESRLKNGLAITGLLGLGYMHTFTTSEEFTFSDGTYHKQNDKGNSRLFPSLSLDLGYYLNPSRDSSPKVFVRYQSWAEYPYSPGFIPAMTHVNLHFGIKFFLHKNDHSHE</sequence>